<dbReference type="EMBL" id="AMFJ01034194">
    <property type="protein sequence ID" value="EKD30001.1"/>
    <property type="molecule type" value="Genomic_DNA"/>
</dbReference>
<gene>
    <name evidence="1" type="ORF">ACD_78C00194G0001</name>
</gene>
<proteinExistence type="predicted"/>
<name>K1XYE0_9BACT</name>
<sequence length="101" mass="12334">MFTSLIFFHSIPNHIGYELRDGDSDGMKWVMNDILLHLYTLRDFERLFRMETRESPSEGQLLKFRDWLYGQYQKVSNLRLPHEVHIWILCKIHEYSRLDFV</sequence>
<evidence type="ECO:0000313" key="1">
    <source>
        <dbReference type="EMBL" id="EKD30001.1"/>
    </source>
</evidence>
<organism evidence="1">
    <name type="scientific">uncultured bacterium</name>
    <name type="common">gcode 4</name>
    <dbReference type="NCBI Taxonomy" id="1234023"/>
    <lineage>
        <taxon>Bacteria</taxon>
        <taxon>environmental samples</taxon>
    </lineage>
</organism>
<reference evidence="1" key="1">
    <citation type="journal article" date="2012" name="Science">
        <title>Fermentation, hydrogen, and sulfur metabolism in multiple uncultivated bacterial phyla.</title>
        <authorList>
            <person name="Wrighton K.C."/>
            <person name="Thomas B.C."/>
            <person name="Sharon I."/>
            <person name="Miller C.S."/>
            <person name="Castelle C.J."/>
            <person name="VerBerkmoes N.C."/>
            <person name="Wilkins M.J."/>
            <person name="Hettich R.L."/>
            <person name="Lipton M.S."/>
            <person name="Williams K.H."/>
            <person name="Long P.E."/>
            <person name="Banfield J.F."/>
        </authorList>
    </citation>
    <scope>NUCLEOTIDE SEQUENCE [LARGE SCALE GENOMIC DNA]</scope>
</reference>
<accession>K1XYE0</accession>
<protein>
    <submittedName>
        <fullName evidence="1">Uncharacterized protein</fullName>
    </submittedName>
</protein>
<dbReference type="AlphaFoldDB" id="K1XYE0"/>
<comment type="caution">
    <text evidence="1">The sequence shown here is derived from an EMBL/GenBank/DDBJ whole genome shotgun (WGS) entry which is preliminary data.</text>
</comment>